<sequence>MAQADFIQTFRSTLSSAYVSAYGHVDRVIHSSDWRGFMVTNVGEPVSRQLEAAEQYLDTHYEPGSGAIFRKVVSTLAFSYMLGWSVAPLYQVWADRQIPQLVTECRDAEDGDVIEMRSRIADLRTSYCRRAFGCPSLNDAVTLLGLGLVAVSATPLWGGLASTFIGVRCVCSVTQSLLNCRNQLRLLQLDKELSVRLENYHPSAFD</sequence>
<dbReference type="EMBL" id="FWPT01000001">
    <property type="protein sequence ID" value="SMA36446.1"/>
    <property type="molecule type" value="Genomic_DNA"/>
</dbReference>
<accession>A0A1X7AFQ2</accession>
<proteinExistence type="predicted"/>
<organism evidence="1 2">
    <name type="scientific">Parendozoicomonas haliclonae</name>
    <dbReference type="NCBI Taxonomy" id="1960125"/>
    <lineage>
        <taxon>Bacteria</taxon>
        <taxon>Pseudomonadati</taxon>
        <taxon>Pseudomonadota</taxon>
        <taxon>Gammaproteobacteria</taxon>
        <taxon>Oceanospirillales</taxon>
        <taxon>Endozoicomonadaceae</taxon>
        <taxon>Parendozoicomonas</taxon>
    </lineage>
</organism>
<dbReference type="Proteomes" id="UP000196573">
    <property type="component" value="Unassembled WGS sequence"/>
</dbReference>
<dbReference type="AlphaFoldDB" id="A0A1X7AFQ2"/>
<gene>
    <name evidence="1" type="ORF">EHSB41UT_00646</name>
</gene>
<name>A0A1X7AFQ2_9GAMM</name>
<evidence type="ECO:0000313" key="1">
    <source>
        <dbReference type="EMBL" id="SMA36446.1"/>
    </source>
</evidence>
<evidence type="ECO:0000313" key="2">
    <source>
        <dbReference type="Proteomes" id="UP000196573"/>
    </source>
</evidence>
<keyword evidence="2" id="KW-1185">Reference proteome</keyword>
<dbReference type="RefSeq" id="WP_133060372.1">
    <property type="nucleotide sequence ID" value="NZ_CBCSCN010000004.1"/>
</dbReference>
<protein>
    <submittedName>
        <fullName evidence="1">Uncharacterized protein</fullName>
    </submittedName>
</protein>
<reference evidence="1 2" key="1">
    <citation type="submission" date="2017-03" db="EMBL/GenBank/DDBJ databases">
        <authorList>
            <person name="Afonso C.L."/>
            <person name="Miller P.J."/>
            <person name="Scott M.A."/>
            <person name="Spackman E."/>
            <person name="Goraichik I."/>
            <person name="Dimitrov K.M."/>
            <person name="Suarez D.L."/>
            <person name="Swayne D.E."/>
        </authorList>
    </citation>
    <scope>NUCLEOTIDE SEQUENCE [LARGE SCALE GENOMIC DNA]</scope>
    <source>
        <strain evidence="1">SB41UT1</strain>
    </source>
</reference>